<dbReference type="Proteomes" id="UP000242715">
    <property type="component" value="Unassembled WGS sequence"/>
</dbReference>
<evidence type="ECO:0000313" key="1">
    <source>
        <dbReference type="EMBL" id="GAU32115.1"/>
    </source>
</evidence>
<protein>
    <recommendedName>
        <fullName evidence="3">EF-hand domain-containing protein</fullName>
    </recommendedName>
</protein>
<sequence>MFYGQISMAHSGAGYEQWLGKVIRTEMGRSVLENSSLGSFIWYLTDTELLPVIGKLYPSEHYYATKQSENFISQVQDDKDGHLSLTEMIENARILYAAIFPDEFF</sequence>
<keyword evidence="2" id="KW-1185">Reference proteome</keyword>
<accession>A0A2Z6N884</accession>
<name>A0A2Z6N884_TRISU</name>
<dbReference type="AlphaFoldDB" id="A0A2Z6N884"/>
<reference evidence="2" key="1">
    <citation type="journal article" date="2017" name="Front. Plant Sci.">
        <title>Climate Clever Clovers: New Paradigm to Reduce the Environmental Footprint of Ruminants by Breeding Low Methanogenic Forages Utilizing Haplotype Variation.</title>
        <authorList>
            <person name="Kaur P."/>
            <person name="Appels R."/>
            <person name="Bayer P.E."/>
            <person name="Keeble-Gagnere G."/>
            <person name="Wang J."/>
            <person name="Hirakawa H."/>
            <person name="Shirasawa K."/>
            <person name="Vercoe P."/>
            <person name="Stefanova K."/>
            <person name="Durmic Z."/>
            <person name="Nichols P."/>
            <person name="Revell C."/>
            <person name="Isobe S.N."/>
            <person name="Edwards D."/>
            <person name="Erskine W."/>
        </authorList>
    </citation>
    <scope>NUCLEOTIDE SEQUENCE [LARGE SCALE GENOMIC DNA]</scope>
    <source>
        <strain evidence="2">cv. Daliak</strain>
    </source>
</reference>
<proteinExistence type="predicted"/>
<organism evidence="1 2">
    <name type="scientific">Trifolium subterraneum</name>
    <name type="common">Subterranean clover</name>
    <dbReference type="NCBI Taxonomy" id="3900"/>
    <lineage>
        <taxon>Eukaryota</taxon>
        <taxon>Viridiplantae</taxon>
        <taxon>Streptophyta</taxon>
        <taxon>Embryophyta</taxon>
        <taxon>Tracheophyta</taxon>
        <taxon>Spermatophyta</taxon>
        <taxon>Magnoliopsida</taxon>
        <taxon>eudicotyledons</taxon>
        <taxon>Gunneridae</taxon>
        <taxon>Pentapetalae</taxon>
        <taxon>rosids</taxon>
        <taxon>fabids</taxon>
        <taxon>Fabales</taxon>
        <taxon>Fabaceae</taxon>
        <taxon>Papilionoideae</taxon>
        <taxon>50 kb inversion clade</taxon>
        <taxon>NPAAA clade</taxon>
        <taxon>Hologalegina</taxon>
        <taxon>IRL clade</taxon>
        <taxon>Trifolieae</taxon>
        <taxon>Trifolium</taxon>
    </lineage>
</organism>
<dbReference type="OrthoDB" id="293868at2759"/>
<evidence type="ECO:0008006" key="3">
    <source>
        <dbReference type="Google" id="ProtNLM"/>
    </source>
</evidence>
<dbReference type="EMBL" id="DF973483">
    <property type="protein sequence ID" value="GAU32115.1"/>
    <property type="molecule type" value="Genomic_DNA"/>
</dbReference>
<gene>
    <name evidence="1" type="ORF">TSUD_357990</name>
</gene>
<evidence type="ECO:0000313" key="2">
    <source>
        <dbReference type="Proteomes" id="UP000242715"/>
    </source>
</evidence>